<feature type="transmembrane region" description="Helical" evidence="2">
    <location>
        <begin position="20"/>
        <end position="44"/>
    </location>
</feature>
<evidence type="ECO:0000313" key="3">
    <source>
        <dbReference type="EMBL" id="SAL23614.1"/>
    </source>
</evidence>
<gene>
    <name evidence="3" type="ORF">AWB64_01869</name>
</gene>
<feature type="transmembrane region" description="Helical" evidence="2">
    <location>
        <begin position="185"/>
        <end position="206"/>
    </location>
</feature>
<dbReference type="OrthoDB" id="2154696at2"/>
<proteinExistence type="predicted"/>
<evidence type="ECO:0000256" key="2">
    <source>
        <dbReference type="SAM" id="Phobius"/>
    </source>
</evidence>
<evidence type="ECO:0000313" key="4">
    <source>
        <dbReference type="Proteomes" id="UP000054893"/>
    </source>
</evidence>
<dbReference type="EMBL" id="FCOC02000003">
    <property type="protein sequence ID" value="SAL23614.1"/>
    <property type="molecule type" value="Genomic_DNA"/>
</dbReference>
<sequence length="239" mass="23820">MKLLTTQDGLPRLSWGSVIAGVILSSIVYLVMSVLGTAIGASLLSPLSRPSPLHGFGFGSGVWVIVTTVLAVFVGSYFAGRCAPVLGWLHGLLSWAVMTLLIVFGMASVIGGAVSTAGSIAATSAQVGATAANQSNGDQSMVNSATQQAQAAIASAASAASSPTAEQDVRQAADTAARSVARASWFSFAALIVGAIIAIVSGGAGFRHQPPFEDAGGSAVGNDAVPARSRVAGPGARPL</sequence>
<keyword evidence="2" id="KW-1133">Transmembrane helix</keyword>
<dbReference type="RefSeq" id="WP_060818354.1">
    <property type="nucleotide sequence ID" value="NZ_FCOC02000003.1"/>
</dbReference>
<accession>A0A158FUU6</accession>
<dbReference type="AlphaFoldDB" id="A0A158FUU6"/>
<evidence type="ECO:0000256" key="1">
    <source>
        <dbReference type="SAM" id="MobiDB-lite"/>
    </source>
</evidence>
<reference evidence="3 4" key="1">
    <citation type="submission" date="2016-01" db="EMBL/GenBank/DDBJ databases">
        <authorList>
            <person name="Oliw E.H."/>
        </authorList>
    </citation>
    <scope>NUCLEOTIDE SEQUENCE [LARGE SCALE GENOMIC DNA]</scope>
    <source>
        <strain evidence="3">LMG 22029</strain>
    </source>
</reference>
<organism evidence="3 4">
    <name type="scientific">Caballeronia sordidicola</name>
    <name type="common">Burkholderia sordidicola</name>
    <dbReference type="NCBI Taxonomy" id="196367"/>
    <lineage>
        <taxon>Bacteria</taxon>
        <taxon>Pseudomonadati</taxon>
        <taxon>Pseudomonadota</taxon>
        <taxon>Betaproteobacteria</taxon>
        <taxon>Burkholderiales</taxon>
        <taxon>Burkholderiaceae</taxon>
        <taxon>Caballeronia</taxon>
    </lineage>
</organism>
<feature type="transmembrane region" description="Helical" evidence="2">
    <location>
        <begin position="92"/>
        <end position="114"/>
    </location>
</feature>
<feature type="region of interest" description="Disordered" evidence="1">
    <location>
        <begin position="216"/>
        <end position="239"/>
    </location>
</feature>
<keyword evidence="2" id="KW-0472">Membrane</keyword>
<dbReference type="Proteomes" id="UP000054893">
    <property type="component" value="Unassembled WGS sequence"/>
</dbReference>
<protein>
    <submittedName>
        <fullName evidence="3">Uncharacterized protein</fullName>
    </submittedName>
</protein>
<keyword evidence="2" id="KW-0812">Transmembrane</keyword>
<feature type="transmembrane region" description="Helical" evidence="2">
    <location>
        <begin position="56"/>
        <end position="80"/>
    </location>
</feature>
<name>A0A158FUU6_CABSO</name>